<proteinExistence type="predicted"/>
<gene>
    <name evidence="2" type="ORF">GRJ2_002517600</name>
</gene>
<protein>
    <submittedName>
        <fullName evidence="2">Uncharacterized protein</fullName>
    </submittedName>
</protein>
<evidence type="ECO:0000256" key="1">
    <source>
        <dbReference type="SAM" id="MobiDB-lite"/>
    </source>
</evidence>
<sequence length="120" mass="12795">MASQTIAVWHEIGVRVSPSLTPGILAQQCSQCMAPLSSVASCTYTDVLGQAHLHGSSEDSLKGDMNHGIEEPPVNGTCSPPTSFWWSKWPTKAKPRALGSAGAPSTDSRQIQMGFRLVKT</sequence>
<dbReference type="EMBL" id="BAAFJT010000028">
    <property type="protein sequence ID" value="GAB0200521.1"/>
    <property type="molecule type" value="Genomic_DNA"/>
</dbReference>
<evidence type="ECO:0000313" key="2">
    <source>
        <dbReference type="EMBL" id="GAB0200521.1"/>
    </source>
</evidence>
<dbReference type="AlphaFoldDB" id="A0ABC9XSX4"/>
<accession>A0ABC9XSX4</accession>
<organism evidence="2 3">
    <name type="scientific">Grus japonensis</name>
    <name type="common">Japanese crane</name>
    <name type="synonym">Red-crowned crane</name>
    <dbReference type="NCBI Taxonomy" id="30415"/>
    <lineage>
        <taxon>Eukaryota</taxon>
        <taxon>Metazoa</taxon>
        <taxon>Chordata</taxon>
        <taxon>Craniata</taxon>
        <taxon>Vertebrata</taxon>
        <taxon>Euteleostomi</taxon>
        <taxon>Archelosauria</taxon>
        <taxon>Archosauria</taxon>
        <taxon>Dinosauria</taxon>
        <taxon>Saurischia</taxon>
        <taxon>Theropoda</taxon>
        <taxon>Coelurosauria</taxon>
        <taxon>Aves</taxon>
        <taxon>Neognathae</taxon>
        <taxon>Neoaves</taxon>
        <taxon>Gruiformes</taxon>
        <taxon>Gruidae</taxon>
        <taxon>Grus</taxon>
    </lineage>
</organism>
<keyword evidence="3" id="KW-1185">Reference proteome</keyword>
<reference evidence="2 3" key="1">
    <citation type="submission" date="2024-06" db="EMBL/GenBank/DDBJ databases">
        <title>The draft genome of Grus japonensis, version 3.</title>
        <authorList>
            <person name="Nabeshima K."/>
            <person name="Suzuki S."/>
            <person name="Onuma M."/>
        </authorList>
    </citation>
    <scope>NUCLEOTIDE SEQUENCE [LARGE SCALE GENOMIC DNA]</scope>
    <source>
        <strain evidence="2 3">451A</strain>
    </source>
</reference>
<dbReference type="Proteomes" id="UP001623348">
    <property type="component" value="Unassembled WGS sequence"/>
</dbReference>
<comment type="caution">
    <text evidence="2">The sequence shown here is derived from an EMBL/GenBank/DDBJ whole genome shotgun (WGS) entry which is preliminary data.</text>
</comment>
<evidence type="ECO:0000313" key="3">
    <source>
        <dbReference type="Proteomes" id="UP001623348"/>
    </source>
</evidence>
<feature type="compositionally biased region" description="Basic and acidic residues" evidence="1">
    <location>
        <begin position="55"/>
        <end position="70"/>
    </location>
</feature>
<feature type="region of interest" description="Disordered" evidence="1">
    <location>
        <begin position="55"/>
        <end position="79"/>
    </location>
</feature>
<name>A0ABC9XSX4_GRUJA</name>